<gene>
    <name evidence="1" type="ORF">OBO34_11320</name>
</gene>
<name>A0A9J6QS39_9FIRM</name>
<dbReference type="Pfam" id="PF08859">
    <property type="entry name" value="DGC"/>
    <property type="match status" value="1"/>
</dbReference>
<proteinExistence type="predicted"/>
<accession>A0A9J6QS39</accession>
<dbReference type="InterPro" id="IPR014958">
    <property type="entry name" value="DGC"/>
</dbReference>
<protein>
    <submittedName>
        <fullName evidence="1">Zinc-binding protein</fullName>
    </submittedName>
</protein>
<dbReference type="AlphaFoldDB" id="A0A9J6QS39"/>
<evidence type="ECO:0000313" key="1">
    <source>
        <dbReference type="EMBL" id="MCU7378946.1"/>
    </source>
</evidence>
<evidence type="ECO:0000313" key="2">
    <source>
        <dbReference type="Proteomes" id="UP001065549"/>
    </source>
</evidence>
<keyword evidence="2" id="KW-1185">Reference proteome</keyword>
<comment type="caution">
    <text evidence="1">The sequence shown here is derived from an EMBL/GenBank/DDBJ whole genome shotgun (WGS) entry which is preliminary data.</text>
</comment>
<sequence length="132" mass="13952">MSKVKVAACSGIGKVFGLLARESALEAVKLIGVDKAEMVCLAHVVTGEEESIDKTKGKKFITVDGCPTLCAAKSVAASGGVVCEQYRAVDEIRKYRGAKPGNASELTQGGWEICDAFAKEIADKILEVSEEE</sequence>
<dbReference type="EMBL" id="JAOSHN010000004">
    <property type="protein sequence ID" value="MCU7378946.1"/>
    <property type="molecule type" value="Genomic_DNA"/>
</dbReference>
<organism evidence="1 2">
    <name type="scientific">Hominibacterium faecale</name>
    <dbReference type="NCBI Taxonomy" id="2839743"/>
    <lineage>
        <taxon>Bacteria</taxon>
        <taxon>Bacillati</taxon>
        <taxon>Bacillota</taxon>
        <taxon>Clostridia</taxon>
        <taxon>Peptostreptococcales</taxon>
        <taxon>Anaerovoracaceae</taxon>
        <taxon>Hominibacterium</taxon>
    </lineage>
</organism>
<dbReference type="RefSeq" id="WP_269478548.1">
    <property type="nucleotide sequence ID" value="NZ_JAOSHN010000004.1"/>
</dbReference>
<dbReference type="Proteomes" id="UP001065549">
    <property type="component" value="Unassembled WGS sequence"/>
</dbReference>
<reference evidence="1" key="1">
    <citation type="submission" date="2022-09" db="EMBL/GenBank/DDBJ databases">
        <title>Culturomic study of gut microbiota in children with autism spectrum disorder.</title>
        <authorList>
            <person name="Efimov B.A."/>
            <person name="Chaplin A.V."/>
            <person name="Sokolova S.R."/>
            <person name="Pikina A.P."/>
            <person name="Korzhanova M."/>
            <person name="Belova V."/>
            <person name="Korostin D."/>
        </authorList>
    </citation>
    <scope>NUCLEOTIDE SEQUENCE</scope>
    <source>
        <strain evidence="1">ASD5510</strain>
    </source>
</reference>